<evidence type="ECO:0000256" key="1">
    <source>
        <dbReference type="ARBA" id="ARBA00022741"/>
    </source>
</evidence>
<reference evidence="5" key="1">
    <citation type="submission" date="2019-06" db="EMBL/GenBank/DDBJ databases">
        <authorList>
            <person name="Zheng W."/>
        </authorList>
    </citation>
    <scope>NUCLEOTIDE SEQUENCE</scope>
    <source>
        <strain evidence="5">QDHG01</strain>
    </source>
</reference>
<dbReference type="GO" id="GO:0005524">
    <property type="term" value="F:ATP binding"/>
    <property type="evidence" value="ECO:0007669"/>
    <property type="project" value="UniProtKB-KW"/>
</dbReference>
<comment type="caution">
    <text evidence="5">The sequence shown here is derived from an EMBL/GenBank/DDBJ whole genome shotgun (WGS) entry which is preliminary data.</text>
</comment>
<dbReference type="SMART" id="SM01086">
    <property type="entry name" value="ClpB_D2-small"/>
    <property type="match status" value="1"/>
</dbReference>
<dbReference type="GO" id="GO:0009376">
    <property type="term" value="C:HslUV protease complex"/>
    <property type="evidence" value="ECO:0007669"/>
    <property type="project" value="TreeGrafter"/>
</dbReference>
<dbReference type="GO" id="GO:0016887">
    <property type="term" value="F:ATP hydrolysis activity"/>
    <property type="evidence" value="ECO:0007669"/>
    <property type="project" value="InterPro"/>
</dbReference>
<dbReference type="OrthoDB" id="1721884at2759"/>
<keyword evidence="6" id="KW-1185">Reference proteome</keyword>
<dbReference type="GO" id="GO:0051603">
    <property type="term" value="P:proteolysis involved in protein catabolic process"/>
    <property type="evidence" value="ECO:0007669"/>
    <property type="project" value="TreeGrafter"/>
</dbReference>
<keyword evidence="1" id="KW-0547">Nucleotide-binding</keyword>
<protein>
    <submittedName>
        <fullName evidence="5">Uncharacterized protein</fullName>
    </submittedName>
</protein>
<dbReference type="SUPFAM" id="SSF52540">
    <property type="entry name" value="P-loop containing nucleoside triphosphate hydrolases"/>
    <property type="match status" value="1"/>
</dbReference>
<dbReference type="Gene3D" id="3.40.50.300">
    <property type="entry name" value="P-loop containing nucleotide triphosphate hydrolases"/>
    <property type="match status" value="2"/>
</dbReference>
<dbReference type="Proteomes" id="UP000785679">
    <property type="component" value="Unassembled WGS sequence"/>
</dbReference>
<gene>
    <name evidence="5" type="ORF">FGO68_gene16548</name>
</gene>
<evidence type="ECO:0000313" key="6">
    <source>
        <dbReference type="Proteomes" id="UP000785679"/>
    </source>
</evidence>
<name>A0A8J8T400_HALGN</name>
<keyword evidence="2" id="KW-0067">ATP-binding</keyword>
<evidence type="ECO:0000256" key="2">
    <source>
        <dbReference type="ARBA" id="ARBA00022840"/>
    </source>
</evidence>
<dbReference type="InterPro" id="IPR027417">
    <property type="entry name" value="P-loop_NTPase"/>
</dbReference>
<evidence type="ECO:0000259" key="4">
    <source>
        <dbReference type="SMART" id="SM01086"/>
    </source>
</evidence>
<dbReference type="Gene3D" id="1.10.8.60">
    <property type="match status" value="1"/>
</dbReference>
<accession>A0A8J8T400</accession>
<dbReference type="EMBL" id="RRYP01007197">
    <property type="protein sequence ID" value="TNV80676.1"/>
    <property type="molecule type" value="Genomic_DNA"/>
</dbReference>
<dbReference type="InterPro" id="IPR019489">
    <property type="entry name" value="Clp_ATPase_C"/>
</dbReference>
<dbReference type="PANTHER" id="PTHR48102:SF3">
    <property type="entry name" value="ATP-DEPENDENT PROTEASE ATPASE SUBUNIT HSLU"/>
    <property type="match status" value="1"/>
</dbReference>
<evidence type="ECO:0000313" key="5">
    <source>
        <dbReference type="EMBL" id="TNV80676.1"/>
    </source>
</evidence>
<feature type="domain" description="Clp ATPase C-terminal" evidence="4">
    <location>
        <begin position="472"/>
        <end position="566"/>
    </location>
</feature>
<dbReference type="SMART" id="SM00382">
    <property type="entry name" value="AAA"/>
    <property type="match status" value="1"/>
</dbReference>
<feature type="domain" description="AAA+ ATPase" evidence="3">
    <location>
        <begin position="205"/>
        <end position="470"/>
    </location>
</feature>
<proteinExistence type="predicted"/>
<dbReference type="InterPro" id="IPR003959">
    <property type="entry name" value="ATPase_AAA_core"/>
</dbReference>
<dbReference type="PANTHER" id="PTHR48102">
    <property type="entry name" value="ATP-DEPENDENT CLP PROTEASE ATP-BINDING SUBUNIT CLPX-LIKE, MITOCHONDRIAL-RELATED"/>
    <property type="match status" value="1"/>
</dbReference>
<organism evidence="5 6">
    <name type="scientific">Halteria grandinella</name>
    <dbReference type="NCBI Taxonomy" id="5974"/>
    <lineage>
        <taxon>Eukaryota</taxon>
        <taxon>Sar</taxon>
        <taxon>Alveolata</taxon>
        <taxon>Ciliophora</taxon>
        <taxon>Intramacronucleata</taxon>
        <taxon>Spirotrichea</taxon>
        <taxon>Stichotrichia</taxon>
        <taxon>Sporadotrichida</taxon>
        <taxon>Halteriidae</taxon>
        <taxon>Halteria</taxon>
    </lineage>
</organism>
<dbReference type="InterPro" id="IPR003593">
    <property type="entry name" value="AAA+_ATPase"/>
</dbReference>
<evidence type="ECO:0000259" key="3">
    <source>
        <dbReference type="SMART" id="SM00382"/>
    </source>
</evidence>
<dbReference type="Pfam" id="PF07724">
    <property type="entry name" value="AAA_2"/>
    <property type="match status" value="1"/>
</dbReference>
<sequence length="584" mass="66864">MNLWQNATKERHRLTFQNLVILRILQIKLMRAIFQTREKASLLFTTFTRSTHSGLTHCPKRLFTAKPSLHFTTPNTPHIPDILEKQHQPTRKSQLDPITLEKLSHLNLARNVQQQTSQANASEENSGLSGYFQLPRLSKGEQDAVLAEVRHDLESNGVWTPSKLVDTLNKHIVSQGKAKKIIAQAIRNKYRMRRVEAGELRDSMRPSNILVHGRSGSGKTEIFRLIAKLYNAPFIRVEATRYTEVGYHGDDITNIIVDLYKKTHAEYTNRDASELFARSPKLQEIVESHIMKLILGPKYADNALLTQKRQDFKDGLLDEYNCFIYVPRVSDATPTPSPPAAKDSLSQFSYIKVKDIRRYMFEVYTDELYGQIDLDEFVRNEIESKGIVVIDEIDKLVRTPDSASTTKASDEGVQYDLLPILDGTTISVNNKVKINTRNILFVGAGAFEKVKPTELAIELQGRMPVKAKMESLTQDDFIHILRDTENNLLLQAIELLKTEQVNVVFNGGEEDAINEMARVAVELNEEDNIGARRLRTVVDAVLEEINYEAPDFEQKDSYIVVTKEYVRERTQHLYQNRNFRNYTM</sequence>
<dbReference type="InterPro" id="IPR050052">
    <property type="entry name" value="ATP-dep_Clp_protease_ClpX"/>
</dbReference>
<dbReference type="AlphaFoldDB" id="A0A8J8T400"/>